<sequence length="48" mass="5458">MVLERHMQEREYVVGDRLSVADFSRDMLVVITEQALSTWPCSGSQTAD</sequence>
<dbReference type="SUPFAM" id="SSF47616">
    <property type="entry name" value="GST C-terminal domain-like"/>
    <property type="match status" value="1"/>
</dbReference>
<accession>A0ABS6ZW44</accession>
<proteinExistence type="predicted"/>
<dbReference type="Proteomes" id="UP000769617">
    <property type="component" value="Unassembled WGS sequence"/>
</dbReference>
<dbReference type="EMBL" id="JAHYCA010000008">
    <property type="protein sequence ID" value="MBW6393260.1"/>
    <property type="molecule type" value="Genomic_DNA"/>
</dbReference>
<protein>
    <submittedName>
        <fullName evidence="1">Uncharacterized protein</fullName>
    </submittedName>
</protein>
<dbReference type="InterPro" id="IPR036282">
    <property type="entry name" value="Glutathione-S-Trfase_C_sf"/>
</dbReference>
<evidence type="ECO:0000313" key="1">
    <source>
        <dbReference type="EMBL" id="MBW6393260.1"/>
    </source>
</evidence>
<reference evidence="1 2" key="1">
    <citation type="submission" date="2021-07" db="EMBL/GenBank/DDBJ databases">
        <authorList>
            <person name="So Y."/>
        </authorList>
    </citation>
    <scope>NUCLEOTIDE SEQUENCE [LARGE SCALE GENOMIC DNA]</scope>
    <source>
        <strain evidence="1 2">Y3S6</strain>
    </source>
</reference>
<name>A0ABS6ZW44_9GAMM</name>
<evidence type="ECO:0000313" key="2">
    <source>
        <dbReference type="Proteomes" id="UP000769617"/>
    </source>
</evidence>
<dbReference type="RefSeq" id="WP_219793480.1">
    <property type="nucleotide sequence ID" value="NZ_JAHYCA010000008.1"/>
</dbReference>
<dbReference type="Gene3D" id="1.20.1050.10">
    <property type="match status" value="1"/>
</dbReference>
<comment type="caution">
    <text evidence="1">The sequence shown here is derived from an EMBL/GenBank/DDBJ whole genome shotgun (WGS) entry which is preliminary data.</text>
</comment>
<keyword evidence="2" id="KW-1185">Reference proteome</keyword>
<organism evidence="1 2">
    <name type="scientific">Billgrantia antri</name>
    <dbReference type="NCBI Taxonomy" id="2846777"/>
    <lineage>
        <taxon>Bacteria</taxon>
        <taxon>Pseudomonadati</taxon>
        <taxon>Pseudomonadota</taxon>
        <taxon>Gammaproteobacteria</taxon>
        <taxon>Oceanospirillales</taxon>
        <taxon>Halomonadaceae</taxon>
        <taxon>Billgrantia</taxon>
    </lineage>
</organism>
<gene>
    <name evidence="1" type="ORF">KPL81_19085</name>
</gene>